<reference evidence="2" key="1">
    <citation type="submission" date="2021-05" db="EMBL/GenBank/DDBJ databases">
        <authorList>
            <person name="Alioto T."/>
            <person name="Alioto T."/>
            <person name="Gomez Garrido J."/>
        </authorList>
    </citation>
    <scope>NUCLEOTIDE SEQUENCE</scope>
</reference>
<dbReference type="AlphaFoldDB" id="A0A8D8YX82"/>
<sequence length="141" mass="16011">MQLLNIALGIVIVLVYVNAESTAPKKPVSITPAKEIQSALNRTSKMLPYVLKKYFEVTGMEIRASSIKNREHVPFLILIKIEKEKFDAIVTIDGGFFTGTCFGIQYRYPSFLLDIIERHPHNPEQEITQMITIENKGNCKL</sequence>
<accession>A0A8D8YX82</accession>
<proteinExistence type="predicted"/>
<dbReference type="EMBL" id="HBUF01400430">
    <property type="protein sequence ID" value="CAG6736727.1"/>
    <property type="molecule type" value="Transcribed_RNA"/>
</dbReference>
<feature type="chain" id="PRO_5034384947" evidence="1">
    <location>
        <begin position="20"/>
        <end position="141"/>
    </location>
</feature>
<organism evidence="2">
    <name type="scientific">Cacopsylla melanoneura</name>
    <dbReference type="NCBI Taxonomy" id="428564"/>
    <lineage>
        <taxon>Eukaryota</taxon>
        <taxon>Metazoa</taxon>
        <taxon>Ecdysozoa</taxon>
        <taxon>Arthropoda</taxon>
        <taxon>Hexapoda</taxon>
        <taxon>Insecta</taxon>
        <taxon>Pterygota</taxon>
        <taxon>Neoptera</taxon>
        <taxon>Paraneoptera</taxon>
        <taxon>Hemiptera</taxon>
        <taxon>Sternorrhyncha</taxon>
        <taxon>Psylloidea</taxon>
        <taxon>Psyllidae</taxon>
        <taxon>Psyllinae</taxon>
        <taxon>Cacopsylla</taxon>
    </lineage>
</organism>
<feature type="signal peptide" evidence="1">
    <location>
        <begin position="1"/>
        <end position="19"/>
    </location>
</feature>
<evidence type="ECO:0000256" key="1">
    <source>
        <dbReference type="SAM" id="SignalP"/>
    </source>
</evidence>
<keyword evidence="1" id="KW-0732">Signal</keyword>
<name>A0A8D8YX82_9HEMI</name>
<evidence type="ECO:0000313" key="2">
    <source>
        <dbReference type="EMBL" id="CAG6736727.1"/>
    </source>
</evidence>
<protein>
    <submittedName>
        <fullName evidence="2">Uncharacterized protein</fullName>
    </submittedName>
</protein>